<protein>
    <submittedName>
        <fullName evidence="3">Uncharacterized protein</fullName>
    </submittedName>
</protein>
<evidence type="ECO:0000313" key="3">
    <source>
        <dbReference type="EMBL" id="KAK1925429.1"/>
    </source>
</evidence>
<evidence type="ECO:0000256" key="1">
    <source>
        <dbReference type="SAM" id="Coils"/>
    </source>
</evidence>
<accession>A0AAD9FSN4</accession>
<dbReference type="Proteomes" id="UP001182556">
    <property type="component" value="Unassembled WGS sequence"/>
</dbReference>
<evidence type="ECO:0000313" key="4">
    <source>
        <dbReference type="Proteomes" id="UP001182556"/>
    </source>
</evidence>
<comment type="caution">
    <text evidence="3">The sequence shown here is derived from an EMBL/GenBank/DDBJ whole genome shotgun (WGS) entry which is preliminary data.</text>
</comment>
<gene>
    <name evidence="3" type="ORF">DB88DRAFT_483890</name>
</gene>
<feature type="compositionally biased region" description="Polar residues" evidence="2">
    <location>
        <begin position="149"/>
        <end position="164"/>
    </location>
</feature>
<feature type="compositionally biased region" description="Basic and acidic residues" evidence="2">
    <location>
        <begin position="105"/>
        <end position="138"/>
    </location>
</feature>
<feature type="region of interest" description="Disordered" evidence="2">
    <location>
        <begin position="393"/>
        <end position="412"/>
    </location>
</feature>
<keyword evidence="4" id="KW-1185">Reference proteome</keyword>
<proteinExistence type="predicted"/>
<name>A0AAD9FSN4_PAPLA</name>
<feature type="region of interest" description="Disordered" evidence="2">
    <location>
        <begin position="1"/>
        <end position="73"/>
    </location>
</feature>
<feature type="coiled-coil region" evidence="1">
    <location>
        <begin position="324"/>
        <end position="351"/>
    </location>
</feature>
<reference evidence="3" key="1">
    <citation type="submission" date="2023-02" db="EMBL/GenBank/DDBJ databases">
        <title>Identification and recombinant expression of a fungal hydrolase from Papiliotrema laurentii that hydrolyzes apple cutin and clears colloidal polyester polyurethane.</title>
        <authorList>
            <consortium name="DOE Joint Genome Institute"/>
            <person name="Roman V.A."/>
            <person name="Bojanowski C."/>
            <person name="Crable B.R."/>
            <person name="Wagner D.N."/>
            <person name="Hung C.S."/>
            <person name="Nadeau L.J."/>
            <person name="Schratz L."/>
            <person name="Haridas S."/>
            <person name="Pangilinan J."/>
            <person name="Lipzen A."/>
            <person name="Na H."/>
            <person name="Yan M."/>
            <person name="Ng V."/>
            <person name="Grigoriev I.V."/>
            <person name="Spatafora J.W."/>
            <person name="Barlow D."/>
            <person name="Biffinger J."/>
            <person name="Kelley-Loughnane N."/>
            <person name="Varaljay V.A."/>
            <person name="Crookes-Goodson W.J."/>
        </authorList>
    </citation>
    <scope>NUCLEOTIDE SEQUENCE</scope>
    <source>
        <strain evidence="3">5307AH</strain>
    </source>
</reference>
<sequence length="433" mass="47346">MPPWRNTASHRMPSILARPAASTMNHTLPEPRENPGLSHRSPKHTAPSSTGYTTVNMSNLSDDEEDWEVESRPEVVESIMEVPLGTADTIGTADQAVDNAQTVKEQQKRDMEVDVVKEEEKDTAAVKRNESEIDHSKQPEPTGLPLEESAQTAPSPSPRDSSSIGLPHIRDQAISLQHQINSLAQSLSAMTEATTTDPKLNVNPALFEESRLLFVEKEMPRLRKLNDSLRNANRRLRKEIGELKSELQLVKASAALNALPGEISRASMGIDPAAIQELAIDLATGTRKKNDIADALFALVDSSTPYPSAPEEVLREQLEPRERLRNLEGVLDVSLGRMEELENQVRVLADRQSSSSKTASQTSVSIVKGFCVTDRITVPSTVQETSCTRSNMSGLSLARDTGGSTDTGMQGSIRDLDLSRRFDGEVSGPAVWL</sequence>
<feature type="compositionally biased region" description="Polar residues" evidence="2">
    <location>
        <begin position="46"/>
        <end position="60"/>
    </location>
</feature>
<feature type="coiled-coil region" evidence="1">
    <location>
        <begin position="219"/>
        <end position="253"/>
    </location>
</feature>
<evidence type="ECO:0000256" key="2">
    <source>
        <dbReference type="SAM" id="MobiDB-lite"/>
    </source>
</evidence>
<organism evidence="3 4">
    <name type="scientific">Papiliotrema laurentii</name>
    <name type="common">Cryptococcus laurentii</name>
    <dbReference type="NCBI Taxonomy" id="5418"/>
    <lineage>
        <taxon>Eukaryota</taxon>
        <taxon>Fungi</taxon>
        <taxon>Dikarya</taxon>
        <taxon>Basidiomycota</taxon>
        <taxon>Agaricomycotina</taxon>
        <taxon>Tremellomycetes</taxon>
        <taxon>Tremellales</taxon>
        <taxon>Rhynchogastremaceae</taxon>
        <taxon>Papiliotrema</taxon>
    </lineage>
</organism>
<dbReference type="AlphaFoldDB" id="A0AAD9FSN4"/>
<dbReference type="EMBL" id="JAODAN010000003">
    <property type="protein sequence ID" value="KAK1925429.1"/>
    <property type="molecule type" value="Genomic_DNA"/>
</dbReference>
<keyword evidence="1" id="KW-0175">Coiled coil</keyword>
<feature type="region of interest" description="Disordered" evidence="2">
    <location>
        <begin position="102"/>
        <end position="165"/>
    </location>
</feature>